<accession>A0A2T2NGN6</accession>
<dbReference type="EMBL" id="KZ678138">
    <property type="protein sequence ID" value="PSN64601.1"/>
    <property type="molecule type" value="Genomic_DNA"/>
</dbReference>
<organism evidence="2 3">
    <name type="scientific">Corynespora cassiicola Philippines</name>
    <dbReference type="NCBI Taxonomy" id="1448308"/>
    <lineage>
        <taxon>Eukaryota</taxon>
        <taxon>Fungi</taxon>
        <taxon>Dikarya</taxon>
        <taxon>Ascomycota</taxon>
        <taxon>Pezizomycotina</taxon>
        <taxon>Dothideomycetes</taxon>
        <taxon>Pleosporomycetidae</taxon>
        <taxon>Pleosporales</taxon>
        <taxon>Corynesporascaceae</taxon>
        <taxon>Corynespora</taxon>
    </lineage>
</organism>
<evidence type="ECO:0000313" key="3">
    <source>
        <dbReference type="Proteomes" id="UP000240883"/>
    </source>
</evidence>
<gene>
    <name evidence="2" type="ORF">BS50DRAFT_78161</name>
</gene>
<reference evidence="2 3" key="1">
    <citation type="journal article" date="2018" name="Front. Microbiol.">
        <title>Genome-Wide Analysis of Corynespora cassiicola Leaf Fall Disease Putative Effectors.</title>
        <authorList>
            <person name="Lopez D."/>
            <person name="Ribeiro S."/>
            <person name="Label P."/>
            <person name="Fumanal B."/>
            <person name="Venisse J.S."/>
            <person name="Kohler A."/>
            <person name="de Oliveira R.R."/>
            <person name="Labutti K."/>
            <person name="Lipzen A."/>
            <person name="Lail K."/>
            <person name="Bauer D."/>
            <person name="Ohm R.A."/>
            <person name="Barry K.W."/>
            <person name="Spatafora J."/>
            <person name="Grigoriev I.V."/>
            <person name="Martin F.M."/>
            <person name="Pujade-Renaud V."/>
        </authorList>
    </citation>
    <scope>NUCLEOTIDE SEQUENCE [LARGE SCALE GENOMIC DNA]</scope>
    <source>
        <strain evidence="2 3">Philippines</strain>
    </source>
</reference>
<dbReference type="Proteomes" id="UP000240883">
    <property type="component" value="Unassembled WGS sequence"/>
</dbReference>
<name>A0A2T2NGN6_CORCC</name>
<proteinExistence type="predicted"/>
<sequence>MLAIGPGPPSYRSSITGVHAPKDSPSHTPWPLARSGICRRVNFCPRAPAFAAAAAPHGTAALERCPRANEAAKIGETQQSCSNRELPCRRGPRPMQGAACAPRCALASRGLHNPSAFGDKTNLIWGQLASFVAAVRPMPVACGPSPQSQGPQAFNWVPSEAVHERTCGSAHSCPGLPPSVPDPLLLLRSRALENAPGSPLATFLSLYYSPNRCCFVYYPPPTFLLSRTASAFGPATVVAQFQLLHPPVPRVAAVQSCTSQSFSYLTFLEHCNLCG</sequence>
<evidence type="ECO:0000313" key="2">
    <source>
        <dbReference type="EMBL" id="PSN64601.1"/>
    </source>
</evidence>
<keyword evidence="3" id="KW-1185">Reference proteome</keyword>
<protein>
    <submittedName>
        <fullName evidence="2">Uncharacterized protein</fullName>
    </submittedName>
</protein>
<dbReference type="AlphaFoldDB" id="A0A2T2NGN6"/>
<feature type="region of interest" description="Disordered" evidence="1">
    <location>
        <begin position="1"/>
        <end position="30"/>
    </location>
</feature>
<evidence type="ECO:0000256" key="1">
    <source>
        <dbReference type="SAM" id="MobiDB-lite"/>
    </source>
</evidence>